<dbReference type="SUPFAM" id="SSF46689">
    <property type="entry name" value="Homeodomain-like"/>
    <property type="match status" value="2"/>
</dbReference>
<dbReference type="PROSITE" id="PS01124">
    <property type="entry name" value="HTH_ARAC_FAMILY_2"/>
    <property type="match status" value="1"/>
</dbReference>
<dbReference type="InterPro" id="IPR018062">
    <property type="entry name" value="HTH_AraC-typ_CS"/>
</dbReference>
<evidence type="ECO:0000313" key="5">
    <source>
        <dbReference type="EMBL" id="HIS93876.1"/>
    </source>
</evidence>
<keyword evidence="1" id="KW-0805">Transcription regulation</keyword>
<dbReference type="SMART" id="SM00342">
    <property type="entry name" value="HTH_ARAC"/>
    <property type="match status" value="1"/>
</dbReference>
<dbReference type="EMBL" id="DVJN01000242">
    <property type="protein sequence ID" value="HIS93876.1"/>
    <property type="molecule type" value="Genomic_DNA"/>
</dbReference>
<organism evidence="5 6">
    <name type="scientific">Candidatus Alectryocaccomicrobium excrementavium</name>
    <dbReference type="NCBI Taxonomy" id="2840668"/>
    <lineage>
        <taxon>Bacteria</taxon>
        <taxon>Bacillati</taxon>
        <taxon>Bacillota</taxon>
        <taxon>Clostridia</taxon>
        <taxon>Candidatus Alectryocaccomicrobium</taxon>
    </lineage>
</organism>
<dbReference type="PANTHER" id="PTHR43280">
    <property type="entry name" value="ARAC-FAMILY TRANSCRIPTIONAL REGULATOR"/>
    <property type="match status" value="1"/>
</dbReference>
<comment type="caution">
    <text evidence="5">The sequence shown here is derived from an EMBL/GenBank/DDBJ whole genome shotgun (WGS) entry which is preliminary data.</text>
</comment>
<dbReference type="PANTHER" id="PTHR43280:SF28">
    <property type="entry name" value="HTH-TYPE TRANSCRIPTIONAL ACTIVATOR RHAS"/>
    <property type="match status" value="1"/>
</dbReference>
<dbReference type="PROSITE" id="PS00041">
    <property type="entry name" value="HTH_ARAC_FAMILY_1"/>
    <property type="match status" value="1"/>
</dbReference>
<dbReference type="InterPro" id="IPR009057">
    <property type="entry name" value="Homeodomain-like_sf"/>
</dbReference>
<reference evidence="5" key="2">
    <citation type="journal article" date="2021" name="PeerJ">
        <title>Extensive microbial diversity within the chicken gut microbiome revealed by metagenomics and culture.</title>
        <authorList>
            <person name="Gilroy R."/>
            <person name="Ravi A."/>
            <person name="Getino M."/>
            <person name="Pursley I."/>
            <person name="Horton D.L."/>
            <person name="Alikhan N.F."/>
            <person name="Baker D."/>
            <person name="Gharbi K."/>
            <person name="Hall N."/>
            <person name="Watson M."/>
            <person name="Adriaenssens E.M."/>
            <person name="Foster-Nyarko E."/>
            <person name="Jarju S."/>
            <person name="Secka A."/>
            <person name="Antonio M."/>
            <person name="Oren A."/>
            <person name="Chaudhuri R.R."/>
            <person name="La Ragione R."/>
            <person name="Hildebrand F."/>
            <person name="Pallen M.J."/>
        </authorList>
    </citation>
    <scope>NUCLEOTIDE SEQUENCE</scope>
    <source>
        <strain evidence="5">13766</strain>
    </source>
</reference>
<dbReference type="Proteomes" id="UP000824140">
    <property type="component" value="Unassembled WGS sequence"/>
</dbReference>
<evidence type="ECO:0000256" key="1">
    <source>
        <dbReference type="ARBA" id="ARBA00023015"/>
    </source>
</evidence>
<dbReference type="Pfam" id="PF12833">
    <property type="entry name" value="HTH_18"/>
    <property type="match status" value="1"/>
</dbReference>
<dbReference type="GO" id="GO:0043565">
    <property type="term" value="F:sequence-specific DNA binding"/>
    <property type="evidence" value="ECO:0007669"/>
    <property type="project" value="InterPro"/>
</dbReference>
<keyword evidence="3" id="KW-0804">Transcription</keyword>
<evidence type="ECO:0000259" key="4">
    <source>
        <dbReference type="PROSITE" id="PS01124"/>
    </source>
</evidence>
<evidence type="ECO:0000256" key="3">
    <source>
        <dbReference type="ARBA" id="ARBA00023163"/>
    </source>
</evidence>
<dbReference type="InterPro" id="IPR020449">
    <property type="entry name" value="Tscrpt_reg_AraC-type_HTH"/>
</dbReference>
<evidence type="ECO:0000313" key="6">
    <source>
        <dbReference type="Proteomes" id="UP000824140"/>
    </source>
</evidence>
<protein>
    <submittedName>
        <fullName evidence="5">Helix-turn-helix transcriptional regulator</fullName>
    </submittedName>
</protein>
<accession>A0A9D1G234</accession>
<proteinExistence type="predicted"/>
<dbReference type="InterPro" id="IPR018060">
    <property type="entry name" value="HTH_AraC"/>
</dbReference>
<evidence type="ECO:0000256" key="2">
    <source>
        <dbReference type="ARBA" id="ARBA00023125"/>
    </source>
</evidence>
<reference evidence="5" key="1">
    <citation type="submission" date="2020-10" db="EMBL/GenBank/DDBJ databases">
        <authorList>
            <person name="Gilroy R."/>
        </authorList>
    </citation>
    <scope>NUCLEOTIDE SEQUENCE</scope>
    <source>
        <strain evidence="5">13766</strain>
    </source>
</reference>
<name>A0A9D1G234_9FIRM</name>
<feature type="domain" description="HTH araC/xylS-type" evidence="4">
    <location>
        <begin position="194"/>
        <end position="292"/>
    </location>
</feature>
<gene>
    <name evidence="5" type="ORF">IAA84_12750</name>
</gene>
<dbReference type="GO" id="GO:0003700">
    <property type="term" value="F:DNA-binding transcription factor activity"/>
    <property type="evidence" value="ECO:0007669"/>
    <property type="project" value="InterPro"/>
</dbReference>
<dbReference type="Gene3D" id="1.10.10.60">
    <property type="entry name" value="Homeodomain-like"/>
    <property type="match status" value="2"/>
</dbReference>
<sequence length="301" mass="33924">MRLPILDGNELLDDIVGYLGVLNREYRVSVHGIEQVLGPYFQRLLPYNTHTHPACLYAKACGLRLCNRCQRVAVAHARQRGECFGACYFGMAEYVFPVPLNRERTQCGIVSVSGYPAQAQTALARADHAAKRLPIDRDKLLSLLPAQSTAIPPLEELRPRIRPLADMLVFLTQSVPQGDFRGLPGGRTRDIFYQRIVAYLEDHYRTNLSLETLAKANHCSASYLSHMFKAKSGLSLRAYINALRIRDAAVYLENTDMPISEIAYTLGYEDSNYFSTVFLREKGCSPSAYRKRRSEQPSDQA</sequence>
<dbReference type="PRINTS" id="PR00032">
    <property type="entry name" value="HTHARAC"/>
</dbReference>
<dbReference type="AlphaFoldDB" id="A0A9D1G234"/>
<keyword evidence="2" id="KW-0238">DNA-binding</keyword>